<feature type="region of interest" description="Disordered" evidence="1">
    <location>
        <begin position="386"/>
        <end position="405"/>
    </location>
</feature>
<dbReference type="EMBL" id="SUNJ01010665">
    <property type="protein sequence ID" value="TPP59480.1"/>
    <property type="molecule type" value="Genomic_DNA"/>
</dbReference>
<reference evidence="2 3" key="1">
    <citation type="submission" date="2019-04" db="EMBL/GenBank/DDBJ databases">
        <title>Annotation for the trematode Fasciola gigantica.</title>
        <authorList>
            <person name="Choi Y.-J."/>
        </authorList>
    </citation>
    <scope>NUCLEOTIDE SEQUENCE [LARGE SCALE GENOMIC DNA]</scope>
    <source>
        <strain evidence="2">Uganda_cow_1</strain>
    </source>
</reference>
<dbReference type="OrthoDB" id="6241675at2759"/>
<comment type="caution">
    <text evidence="2">The sequence shown here is derived from an EMBL/GenBank/DDBJ whole genome shotgun (WGS) entry which is preliminary data.</text>
</comment>
<gene>
    <name evidence="2" type="ORF">FGIG_11086</name>
</gene>
<sequence>MHGGAVCDFDEVFVRHFSPSFQSYADLTKTLKEFEMETGTFFCIRSCKRKPDDDTLVYSSIFYWCSRSNSRKSTSLGFRHTRPVLKPRKVHCGARFSVVMCGDVLRISSFNMRHNHHPTKNWNHGWGGVHDRLKHSGIQQVRSNSRCAVSMDQFKKLMRRELDFRFPSRPKRSQSEVDEYRFHCLSSTLPKLIRSYRQFEAGVRNKYPDKLLNKLDLVIKHYLDEIKAYSVGGPTCQLSPAGRLVAAAVQEIVCALCCSFAYCDLLLCKLCSWRAHSKCATRLGISSCPRCPIESNLMRIDRPLGWTVMADDLEVPQKNTLQRRCFGGGTAINPDKFILINSPENQTDPQLNNFEYTQRFATRSDSGTLRRLLTSASCNEGFHLTTVPHGSRSSDESRSHYEEVLPTSPRLSTTVFMNLPQRFSEKYFRSDCQFSHSTVPPDKTTSSLSNSARVTSSSNYGTLRDLLTDKNPLWTLGSTMYRPLDFNANHNSATVNIKSNDVARQTSESSRAAGVLISLLDARGTASR</sequence>
<evidence type="ECO:0000313" key="2">
    <source>
        <dbReference type="EMBL" id="TPP59480.1"/>
    </source>
</evidence>
<accession>A0A504YNQ6</accession>
<evidence type="ECO:0000313" key="3">
    <source>
        <dbReference type="Proteomes" id="UP000316759"/>
    </source>
</evidence>
<proteinExistence type="predicted"/>
<name>A0A504YNQ6_FASGI</name>
<keyword evidence="3" id="KW-1185">Reference proteome</keyword>
<dbReference type="Proteomes" id="UP000316759">
    <property type="component" value="Unassembled WGS sequence"/>
</dbReference>
<feature type="compositionally biased region" description="Basic and acidic residues" evidence="1">
    <location>
        <begin position="392"/>
        <end position="403"/>
    </location>
</feature>
<protein>
    <submittedName>
        <fullName evidence="2">Uncharacterized protein</fullName>
    </submittedName>
</protein>
<feature type="region of interest" description="Disordered" evidence="1">
    <location>
        <begin position="434"/>
        <end position="454"/>
    </location>
</feature>
<dbReference type="AlphaFoldDB" id="A0A504YNQ6"/>
<evidence type="ECO:0000256" key="1">
    <source>
        <dbReference type="SAM" id="MobiDB-lite"/>
    </source>
</evidence>
<organism evidence="2 3">
    <name type="scientific">Fasciola gigantica</name>
    <name type="common">Giant liver fluke</name>
    <dbReference type="NCBI Taxonomy" id="46835"/>
    <lineage>
        <taxon>Eukaryota</taxon>
        <taxon>Metazoa</taxon>
        <taxon>Spiralia</taxon>
        <taxon>Lophotrochozoa</taxon>
        <taxon>Platyhelminthes</taxon>
        <taxon>Trematoda</taxon>
        <taxon>Digenea</taxon>
        <taxon>Plagiorchiida</taxon>
        <taxon>Echinostomata</taxon>
        <taxon>Echinostomatoidea</taxon>
        <taxon>Fasciolidae</taxon>
        <taxon>Fasciola</taxon>
    </lineage>
</organism>